<dbReference type="SMART" id="SM00387">
    <property type="entry name" value="HATPase_c"/>
    <property type="match status" value="1"/>
</dbReference>
<dbReference type="PANTHER" id="PTHR43065">
    <property type="entry name" value="SENSOR HISTIDINE KINASE"/>
    <property type="match status" value="1"/>
</dbReference>
<protein>
    <recommendedName>
        <fullName evidence="2">histidine kinase</fullName>
        <ecNumber evidence="2">2.7.13.3</ecNumber>
    </recommendedName>
</protein>
<sequence>MAMDDQKGKKIAHFHISAALFEELGERLVSKPEIALAELIKNSYDADAETCTVRIADDLIEVVDNGHGLTEHEFLNNWMTVSSTNKAKARHSRKYKRQMAGSKGVGRFSARFLGTVLEVESTAHEASSDALMTLKATFNWVDISAKRDVSEISIEYTVGPAADGQSSGVKLSIRTLRDNVADLPVSKVRTDVLRLVKADGGLEQPVFATGQSQFYSDPGFQISFPQGDEEDGAQENLAASILEKYVARARVAVDENGKVDFRIYWKGSKEPVEKKTFQLEELAKPYTSKVLSAQLGDVDARGLPVELESVDYLPLARGFNSPVLMDLRFFPSRQGTFADLPVNGKSAMKWVKEKSGIAVVDNGFAMPAYADENSDWLAIEASKASNERNWQSIFTPSFYPMDPTAKRSPGLNPMLALPRMSQLIGRVHVATRKVPADIKEDDDWLQPNMDREQLRENGAYRLLWHLVRFTVEALAHFDRSFRLKDEERKDAEARKNARTGLASAIAQISSSPEINADHKRAMLRQLQEVEQQFTIAEEYDKSVRMSLELMSMMGVMAGFMTHEFDKILGSIHTVGSILQRLAVDHPELADDAELVLKNEVILAQQAEYMRLYVGVSRKLTVTPFKAKSQVKVAIRTLEALAIEHGIEIEIDIDANLPGPAVPLAAYHGVVINLVSNAMKALVARVSTDDRKIKLYAVNADSKHVLVCADNGIGIPEYVQDRIWDPLFTTTEGQDDQNPLNSGLGLGLPVVKRVVDGVGGKIELMKRSPPGFVTAFRVAFPVEDKD</sequence>
<dbReference type="RefSeq" id="WP_150793785.1">
    <property type="nucleotide sequence ID" value="NZ_CABVJG010000007.1"/>
</dbReference>
<dbReference type="PROSITE" id="PS50109">
    <property type="entry name" value="HIS_KIN"/>
    <property type="match status" value="1"/>
</dbReference>
<dbReference type="InterPro" id="IPR003594">
    <property type="entry name" value="HATPase_dom"/>
</dbReference>
<dbReference type="Gene3D" id="3.30.565.10">
    <property type="entry name" value="Histidine kinase-like ATPase, C-terminal domain"/>
    <property type="match status" value="2"/>
</dbReference>
<evidence type="ECO:0000256" key="2">
    <source>
        <dbReference type="ARBA" id="ARBA00012438"/>
    </source>
</evidence>
<accession>A0A5E7TX66</accession>
<dbReference type="InterPro" id="IPR036890">
    <property type="entry name" value="HATPase_C_sf"/>
</dbReference>
<dbReference type="AlphaFoldDB" id="A0A5E7TX66"/>
<evidence type="ECO:0000259" key="3">
    <source>
        <dbReference type="PROSITE" id="PS50109"/>
    </source>
</evidence>
<dbReference type="Pfam" id="PF02518">
    <property type="entry name" value="HATPase_c"/>
    <property type="match status" value="1"/>
</dbReference>
<gene>
    <name evidence="4" type="primary">sasA_6</name>
    <name evidence="4" type="ORF">PS925_02548</name>
</gene>
<proteinExistence type="predicted"/>
<name>A0A5E7TX66_PSEFL</name>
<organism evidence="4 5">
    <name type="scientific">Pseudomonas fluorescens</name>
    <dbReference type="NCBI Taxonomy" id="294"/>
    <lineage>
        <taxon>Bacteria</taxon>
        <taxon>Pseudomonadati</taxon>
        <taxon>Pseudomonadota</taxon>
        <taxon>Gammaproteobacteria</taxon>
        <taxon>Pseudomonadales</taxon>
        <taxon>Pseudomonadaceae</taxon>
        <taxon>Pseudomonas</taxon>
    </lineage>
</organism>
<dbReference type="Proteomes" id="UP000412311">
    <property type="component" value="Unassembled WGS sequence"/>
</dbReference>
<evidence type="ECO:0000256" key="1">
    <source>
        <dbReference type="ARBA" id="ARBA00000085"/>
    </source>
</evidence>
<reference evidence="4 5" key="1">
    <citation type="submission" date="2019-09" db="EMBL/GenBank/DDBJ databases">
        <authorList>
            <person name="Chandra G."/>
            <person name="Truman W A."/>
        </authorList>
    </citation>
    <scope>NUCLEOTIDE SEQUENCE [LARGE SCALE GENOMIC DNA]</scope>
    <source>
        <strain evidence="4">PS925</strain>
    </source>
</reference>
<dbReference type="CDD" id="cd00075">
    <property type="entry name" value="HATPase"/>
    <property type="match status" value="1"/>
</dbReference>
<dbReference type="EC" id="2.7.13.3" evidence="2"/>
<dbReference type="EMBL" id="CABVJG010000007">
    <property type="protein sequence ID" value="VVQ03552.1"/>
    <property type="molecule type" value="Genomic_DNA"/>
</dbReference>
<dbReference type="PRINTS" id="PR00344">
    <property type="entry name" value="BCTRLSENSOR"/>
</dbReference>
<dbReference type="InterPro" id="IPR004358">
    <property type="entry name" value="Sig_transdc_His_kin-like_C"/>
</dbReference>
<evidence type="ECO:0000313" key="4">
    <source>
        <dbReference type="EMBL" id="VVQ03552.1"/>
    </source>
</evidence>
<feature type="domain" description="Histidine kinase" evidence="3">
    <location>
        <begin position="559"/>
        <end position="783"/>
    </location>
</feature>
<keyword evidence="4" id="KW-0808">Transferase</keyword>
<evidence type="ECO:0000313" key="5">
    <source>
        <dbReference type="Proteomes" id="UP000412311"/>
    </source>
</evidence>
<dbReference type="Pfam" id="PF13589">
    <property type="entry name" value="HATPase_c_3"/>
    <property type="match status" value="1"/>
</dbReference>
<keyword evidence="4" id="KW-0418">Kinase</keyword>
<dbReference type="GO" id="GO:0004673">
    <property type="term" value="F:protein histidine kinase activity"/>
    <property type="evidence" value="ECO:0007669"/>
    <property type="project" value="UniProtKB-EC"/>
</dbReference>
<dbReference type="SUPFAM" id="SSF55874">
    <property type="entry name" value="ATPase domain of HSP90 chaperone/DNA topoisomerase II/histidine kinase"/>
    <property type="match status" value="2"/>
</dbReference>
<dbReference type="InterPro" id="IPR005467">
    <property type="entry name" value="His_kinase_dom"/>
</dbReference>
<comment type="catalytic activity">
    <reaction evidence="1">
        <text>ATP + protein L-histidine = ADP + protein N-phospho-L-histidine.</text>
        <dbReference type="EC" id="2.7.13.3"/>
    </reaction>
</comment>